<evidence type="ECO:0000256" key="4">
    <source>
        <dbReference type="ARBA" id="ARBA00022989"/>
    </source>
</evidence>
<feature type="compositionally biased region" description="Basic and acidic residues" evidence="6">
    <location>
        <begin position="777"/>
        <end position="808"/>
    </location>
</feature>
<feature type="region of interest" description="Disordered" evidence="6">
    <location>
        <begin position="699"/>
        <end position="911"/>
    </location>
</feature>
<dbReference type="Proteomes" id="UP000265631">
    <property type="component" value="Unassembled WGS sequence"/>
</dbReference>
<dbReference type="InterPro" id="IPR006685">
    <property type="entry name" value="MscS_channel_2nd"/>
</dbReference>
<dbReference type="Gene3D" id="2.30.30.60">
    <property type="match status" value="1"/>
</dbReference>
<evidence type="ECO:0000256" key="6">
    <source>
        <dbReference type="SAM" id="MobiDB-lite"/>
    </source>
</evidence>
<comment type="subcellular location">
    <subcellularLocation>
        <location evidence="1">Membrane</location>
    </subcellularLocation>
</comment>
<evidence type="ECO:0000259" key="8">
    <source>
        <dbReference type="PROSITE" id="PS50222"/>
    </source>
</evidence>
<keyword evidence="2 7" id="KW-0812">Transmembrane</keyword>
<dbReference type="PANTHER" id="PTHR31323:SF14">
    <property type="entry name" value="MECHANOSENSITIVE ION CHANNEL PROTEIN MSY2"/>
    <property type="match status" value="1"/>
</dbReference>
<dbReference type="OrthoDB" id="544685at2759"/>
<dbReference type="AlphaFoldDB" id="A0A395MD00"/>
<feature type="compositionally biased region" description="Polar residues" evidence="6">
    <location>
        <begin position="850"/>
        <end position="875"/>
    </location>
</feature>
<dbReference type="PANTHER" id="PTHR31323">
    <property type="entry name" value="MECHANOSENSITIVE ION CHANNEL PROTEIN MSY2"/>
    <property type="match status" value="1"/>
</dbReference>
<keyword evidence="5 7" id="KW-0472">Membrane</keyword>
<dbReference type="Pfam" id="PF25886">
    <property type="entry name" value="Msy1"/>
    <property type="match status" value="1"/>
</dbReference>
<dbReference type="SUPFAM" id="SSF47473">
    <property type="entry name" value="EF-hand"/>
    <property type="match status" value="1"/>
</dbReference>
<proteinExistence type="predicted"/>
<evidence type="ECO:0000256" key="2">
    <source>
        <dbReference type="ARBA" id="ARBA00022692"/>
    </source>
</evidence>
<feature type="compositionally biased region" description="Polar residues" evidence="6">
    <location>
        <begin position="820"/>
        <end position="836"/>
    </location>
</feature>
<evidence type="ECO:0000313" key="9">
    <source>
        <dbReference type="EMBL" id="RFN44989.1"/>
    </source>
</evidence>
<name>A0A395MD00_9HYPO</name>
<keyword evidence="3" id="KW-0106">Calcium</keyword>
<dbReference type="GO" id="GO:0006874">
    <property type="term" value="P:intracellular calcium ion homeostasis"/>
    <property type="evidence" value="ECO:0007669"/>
    <property type="project" value="TreeGrafter"/>
</dbReference>
<reference evidence="9 10" key="1">
    <citation type="journal article" date="2018" name="PLoS Pathog.">
        <title>Evolution of structural diversity of trichothecenes, a family of toxins produced by plant pathogenic and entomopathogenic fungi.</title>
        <authorList>
            <person name="Proctor R.H."/>
            <person name="McCormick S.P."/>
            <person name="Kim H.S."/>
            <person name="Cardoza R.E."/>
            <person name="Stanley A.M."/>
            <person name="Lindo L."/>
            <person name="Kelly A."/>
            <person name="Brown D.W."/>
            <person name="Lee T."/>
            <person name="Vaughan M.M."/>
            <person name="Alexander N.J."/>
            <person name="Busman M."/>
            <person name="Gutierrez S."/>
        </authorList>
    </citation>
    <scope>NUCLEOTIDE SEQUENCE [LARGE SCALE GENOMIC DNA]</scope>
    <source>
        <strain evidence="9 10">NRRL 13405</strain>
    </source>
</reference>
<feature type="domain" description="EF-hand" evidence="8">
    <location>
        <begin position="431"/>
        <end position="466"/>
    </location>
</feature>
<feature type="compositionally biased region" description="Pro residues" evidence="6">
    <location>
        <begin position="898"/>
        <end position="911"/>
    </location>
</feature>
<dbReference type="InterPro" id="IPR002048">
    <property type="entry name" value="EF_hand_dom"/>
</dbReference>
<evidence type="ECO:0000256" key="1">
    <source>
        <dbReference type="ARBA" id="ARBA00004370"/>
    </source>
</evidence>
<keyword evidence="4 7" id="KW-1133">Transmembrane helix</keyword>
<dbReference type="GO" id="GO:0005262">
    <property type="term" value="F:calcium channel activity"/>
    <property type="evidence" value="ECO:0007669"/>
    <property type="project" value="TreeGrafter"/>
</dbReference>
<dbReference type="GO" id="GO:0016020">
    <property type="term" value="C:membrane"/>
    <property type="evidence" value="ECO:0007669"/>
    <property type="project" value="UniProtKB-SubCell"/>
</dbReference>
<feature type="region of interest" description="Disordered" evidence="6">
    <location>
        <begin position="1"/>
        <end position="99"/>
    </location>
</feature>
<dbReference type="PROSITE" id="PS50222">
    <property type="entry name" value="EF_HAND_2"/>
    <property type="match status" value="1"/>
</dbReference>
<dbReference type="InterPro" id="IPR010920">
    <property type="entry name" value="LSM_dom_sf"/>
</dbReference>
<feature type="compositionally biased region" description="Basic and acidic residues" evidence="6">
    <location>
        <begin position="718"/>
        <end position="735"/>
    </location>
</feature>
<dbReference type="Pfam" id="PF00924">
    <property type="entry name" value="MS_channel_2nd"/>
    <property type="match status" value="1"/>
</dbReference>
<dbReference type="STRING" id="2594813.A0A395MD00"/>
<evidence type="ECO:0000256" key="5">
    <source>
        <dbReference type="ARBA" id="ARBA00023136"/>
    </source>
</evidence>
<protein>
    <submittedName>
        <fullName evidence="9">Mechanosensitive ion channel family protein</fullName>
    </submittedName>
</protein>
<organism evidence="9 10">
    <name type="scientific">Fusarium flagelliforme</name>
    <dbReference type="NCBI Taxonomy" id="2675880"/>
    <lineage>
        <taxon>Eukaryota</taxon>
        <taxon>Fungi</taxon>
        <taxon>Dikarya</taxon>
        <taxon>Ascomycota</taxon>
        <taxon>Pezizomycotina</taxon>
        <taxon>Sordariomycetes</taxon>
        <taxon>Hypocreomycetidae</taxon>
        <taxon>Hypocreales</taxon>
        <taxon>Nectriaceae</taxon>
        <taxon>Fusarium</taxon>
        <taxon>Fusarium incarnatum-equiseti species complex</taxon>
    </lineage>
</organism>
<sequence length="911" mass="100019">MVNHHVSLSPRNSRHSHSGFVPLGGSNSNNSNEHEMEGIQLTTVRSNVSVRSGRRRADMGQPSSPEDSSPTEKENLNNGGSGHRGRRRRMGEGLTRTGTDGDASLNAMGKLYNKIIGFSVVTRYLVYVVPVGLLLAIPLVVLAAIGKKDALPIGKFASDGDRAGDDGPPLFKIFLWVLIMWLSCWAAKVVAWFLPSIFMFFTGVVSKGTRKYATVLQNLILPFSFFFWALASYVTFKNLWQNEDGSKTYVPWVRTMGRVLGALFVSSAVFLGEKAIVQLIGISYHQRSFANRIRESKREVHLLGLLFDASRTLFPLHCQEFADEDAVINDSIEVLLRGKKGHKRNGSATPMKLIGEVGKVGDKVASVFGNLASEIAGKQVFNPNSAHSIVIEALEKTKSSEAMGRRIWMSYVVEGHESLTQDDFHEVLGPAYKDEAEEAFFMIDGDDNGDISLDEMVRKTVEIGVERKAIAEGMKDIGQALQAFDKILLVVVLLIVIFVFLAFFQSSFIATLTTAGTTLLSLSFIFAVTAQEFLGSCIFLFVKHPYDVGDRVDITSTKMVVNKISLLYSVFHRLDTMQTVQIPNIQLNNMWIENISRSKSMHETIEVNVSFDTSFEDIELLRLEMEKFVRLPENARDFQPDLSISVGGVGNLDKLLLYVTIAHKSNWHNDSVRASRRSKFMCALALALKKVPLIAPGGGGEPLGGPTNPSYSVTVTDDFAKNSRDEAAKATDEARMVPTSKQENTAEAEAAAAEGFNSRPPAAGLGAWDNSDNHTLGSHDDEMHRNRDIENLRTDLKRESTRGRRKAGEAIPSLSLETAPRTSIQLTQASPRSVRSPQHGPFDEEAETGMGSTPYHSNLAPSASQRGSTGYQPYASSSNNNNQYNTTHPLSRPGQGPSGPPPQGPPPAPQR</sequence>
<feature type="transmembrane region" description="Helical" evidence="7">
    <location>
        <begin position="522"/>
        <end position="542"/>
    </location>
</feature>
<dbReference type="InterPro" id="IPR023408">
    <property type="entry name" value="MscS_beta-dom_sf"/>
</dbReference>
<dbReference type="SUPFAM" id="SSF50182">
    <property type="entry name" value="Sm-like ribonucleoproteins"/>
    <property type="match status" value="1"/>
</dbReference>
<evidence type="ECO:0000256" key="3">
    <source>
        <dbReference type="ARBA" id="ARBA00022837"/>
    </source>
</evidence>
<dbReference type="PROSITE" id="PS00018">
    <property type="entry name" value="EF_HAND_1"/>
    <property type="match status" value="1"/>
</dbReference>
<feature type="transmembrane region" description="Helical" evidence="7">
    <location>
        <begin position="487"/>
        <end position="510"/>
    </location>
</feature>
<feature type="transmembrane region" description="Helical" evidence="7">
    <location>
        <begin position="124"/>
        <end position="145"/>
    </location>
</feature>
<feature type="transmembrane region" description="Helical" evidence="7">
    <location>
        <begin position="215"/>
        <end position="236"/>
    </location>
</feature>
<dbReference type="InterPro" id="IPR011992">
    <property type="entry name" value="EF-hand-dom_pair"/>
</dbReference>
<feature type="transmembrane region" description="Helical" evidence="7">
    <location>
        <begin position="256"/>
        <end position="277"/>
    </location>
</feature>
<evidence type="ECO:0000313" key="10">
    <source>
        <dbReference type="Proteomes" id="UP000265631"/>
    </source>
</evidence>
<dbReference type="InterPro" id="IPR018247">
    <property type="entry name" value="EF_Hand_1_Ca_BS"/>
</dbReference>
<feature type="transmembrane region" description="Helical" evidence="7">
    <location>
        <begin position="173"/>
        <end position="194"/>
    </location>
</feature>
<keyword evidence="10" id="KW-1185">Reference proteome</keyword>
<dbReference type="InterPro" id="IPR058650">
    <property type="entry name" value="Msy1/2-like"/>
</dbReference>
<evidence type="ECO:0000256" key="7">
    <source>
        <dbReference type="SAM" id="Phobius"/>
    </source>
</evidence>
<gene>
    <name evidence="9" type="ORF">FIE12Z_10762</name>
</gene>
<comment type="caution">
    <text evidence="9">The sequence shown here is derived from an EMBL/GenBank/DDBJ whole genome shotgun (WGS) entry which is preliminary data.</text>
</comment>
<accession>A0A395MD00</accession>
<dbReference type="EMBL" id="PXXK01000382">
    <property type="protein sequence ID" value="RFN44989.1"/>
    <property type="molecule type" value="Genomic_DNA"/>
</dbReference>
<dbReference type="GO" id="GO:0005509">
    <property type="term" value="F:calcium ion binding"/>
    <property type="evidence" value="ECO:0007669"/>
    <property type="project" value="InterPro"/>
</dbReference>